<dbReference type="EMBL" id="CP000096">
    <property type="protein sequence ID" value="ABB24429.1"/>
    <property type="molecule type" value="Genomic_DNA"/>
</dbReference>
<dbReference type="InterPro" id="IPR016181">
    <property type="entry name" value="Acyl_CoA_acyltransferase"/>
</dbReference>
<dbReference type="Pfam" id="PF00583">
    <property type="entry name" value="Acetyltransf_1"/>
    <property type="match status" value="1"/>
</dbReference>
<organism evidence="2 3">
    <name type="scientific">Chlorobium luteolum (strain DSM 273 / BCRC 81028 / 2530)</name>
    <name type="common">Pelodictyon luteolum</name>
    <dbReference type="NCBI Taxonomy" id="319225"/>
    <lineage>
        <taxon>Bacteria</taxon>
        <taxon>Pseudomonadati</taxon>
        <taxon>Chlorobiota</taxon>
        <taxon>Chlorobiia</taxon>
        <taxon>Chlorobiales</taxon>
        <taxon>Chlorobiaceae</taxon>
        <taxon>Chlorobium/Pelodictyon group</taxon>
        <taxon>Pelodictyon</taxon>
    </lineage>
</organism>
<dbReference type="eggNOG" id="COG0456">
    <property type="taxonomic scope" value="Bacteria"/>
</dbReference>
<reference evidence="3" key="1">
    <citation type="submission" date="2005-08" db="EMBL/GenBank/DDBJ databases">
        <title>Complete sequence of Pelodictyon luteolum DSM 273.</title>
        <authorList>
            <consortium name="US DOE Joint Genome Institute"/>
            <person name="Copeland A."/>
            <person name="Lucas S."/>
            <person name="Lapidus A."/>
            <person name="Barry K."/>
            <person name="Detter J.C."/>
            <person name="Glavina T."/>
            <person name="Hammon N."/>
            <person name="Israni S."/>
            <person name="Pitluck S."/>
            <person name="Bryant D."/>
            <person name="Schmutz J."/>
            <person name="Larimer F."/>
            <person name="Land M."/>
            <person name="Kyrpides N."/>
            <person name="Ivanova N."/>
            <person name="Richardson P."/>
        </authorList>
    </citation>
    <scope>NUCLEOTIDE SEQUENCE [LARGE SCALE GENOMIC DNA]</scope>
    <source>
        <strain evidence="3">DSM 273 / BCRC 81028 / 2530</strain>
    </source>
</reference>
<dbReference type="Gene3D" id="3.40.630.30">
    <property type="match status" value="1"/>
</dbReference>
<evidence type="ECO:0000313" key="2">
    <source>
        <dbReference type="EMBL" id="ABB24429.1"/>
    </source>
</evidence>
<dbReference type="GO" id="GO:0008080">
    <property type="term" value="F:N-acetyltransferase activity"/>
    <property type="evidence" value="ECO:0007669"/>
    <property type="project" value="InterPro"/>
</dbReference>
<keyword evidence="2" id="KW-0808">Transferase</keyword>
<dbReference type="NCBIfam" id="TIGR03827">
    <property type="entry name" value="GNAT_ablB"/>
    <property type="match status" value="1"/>
</dbReference>
<dbReference type="KEGG" id="plt:Plut_1575"/>
<keyword evidence="2" id="KW-0012">Acyltransferase</keyword>
<proteinExistence type="predicted"/>
<gene>
    <name evidence="2" type="ordered locus">Plut_1575</name>
</gene>
<dbReference type="PROSITE" id="PS51186">
    <property type="entry name" value="GNAT"/>
    <property type="match status" value="1"/>
</dbReference>
<name>Q3B2K2_CHLL3</name>
<keyword evidence="3" id="KW-1185">Reference proteome</keyword>
<dbReference type="EC" id="2.3.1.-" evidence="2"/>
<feature type="domain" description="N-acetyltransferase" evidence="1">
    <location>
        <begin position="160"/>
        <end position="311"/>
    </location>
</feature>
<evidence type="ECO:0000259" key="1">
    <source>
        <dbReference type="PROSITE" id="PS51186"/>
    </source>
</evidence>
<dbReference type="Proteomes" id="UP000002709">
    <property type="component" value="Chromosome"/>
</dbReference>
<dbReference type="HOGENOM" id="CLU_081246_0_0_10"/>
<accession>Q3B2K2</accession>
<dbReference type="SUPFAM" id="SSF55729">
    <property type="entry name" value="Acyl-CoA N-acyltransferases (Nat)"/>
    <property type="match status" value="1"/>
</dbReference>
<dbReference type="InterPro" id="IPR022525">
    <property type="entry name" value="GNAT_AblB"/>
</dbReference>
<dbReference type="InterPro" id="IPR000182">
    <property type="entry name" value="GNAT_dom"/>
</dbReference>
<dbReference type="AlphaFoldDB" id="Q3B2K2"/>
<evidence type="ECO:0000313" key="3">
    <source>
        <dbReference type="Proteomes" id="UP000002709"/>
    </source>
</evidence>
<sequence>MPVDLNRFCRPLAFLPARLVTPVFIHCSRYRKGFMTDTIEQYKGALIHHGSLSRRIYLMDLADADPFTLPDELVGLACRNGYSKIIAKVPIGFSDPFLECGYREEARIPGFYGGRDMMLFLALFLDSNRAVAKDGDDIGKIAVMAHALPHSPVDAVAEEFQIRQCTPDDISAMSAIYREVFPSYPFPIDDPKWLLETMNTHVDYYGVERGGRLVALASSEMDLVGKSVEMTDFATLPDWRGRGLALHLLRTMEDGMRKKGMLTAFTIARAASVGMNITFARAGYRFGGTLVNNTNISGGIESMNVWHKSLH</sequence>
<protein>
    <submittedName>
        <fullName evidence="2">Beta-lysine acetyltransferase</fullName>
        <ecNumber evidence="2">2.3.1.-</ecNumber>
    </submittedName>
</protein>
<dbReference type="CDD" id="cd04301">
    <property type="entry name" value="NAT_SF"/>
    <property type="match status" value="1"/>
</dbReference>
<dbReference type="STRING" id="319225.Plut_1575"/>